<accession>A0AAD4M8U9</accession>
<comment type="caution">
    <text evidence="1">The sequence shown here is derived from an EMBL/GenBank/DDBJ whole genome shotgun (WGS) entry which is preliminary data.</text>
</comment>
<protein>
    <submittedName>
        <fullName evidence="1">Uncharacterized protein</fullName>
    </submittedName>
</protein>
<evidence type="ECO:0000313" key="1">
    <source>
        <dbReference type="EMBL" id="KAI0303693.1"/>
    </source>
</evidence>
<organism evidence="1 2">
    <name type="scientific">Multifurca ochricompacta</name>
    <dbReference type="NCBI Taxonomy" id="376703"/>
    <lineage>
        <taxon>Eukaryota</taxon>
        <taxon>Fungi</taxon>
        <taxon>Dikarya</taxon>
        <taxon>Basidiomycota</taxon>
        <taxon>Agaricomycotina</taxon>
        <taxon>Agaricomycetes</taxon>
        <taxon>Russulales</taxon>
        <taxon>Russulaceae</taxon>
        <taxon>Multifurca</taxon>
    </lineage>
</organism>
<evidence type="ECO:0000313" key="2">
    <source>
        <dbReference type="Proteomes" id="UP001203297"/>
    </source>
</evidence>
<sequence>MQSSAHRASMPNSPTFLRFLISCLLSKHLDPVEKILHEHFPKRSQTLAKYLALTMSNFESEPPPPPHDVACIGSHRLGLNVSQERFRMAKSILSQCYVTSGTLANVLHLKLSPYVVMYAAIDLDIPLPDGFDMWFLWRHVEQLLQLGRTADLVDDSGELPPLLHGPVMPPEYKHDGTEDPDGMLQQLYRFHYHAQAFHSSSFPKSKRPLSELPPIQLTVVASDDGTEGEVWNWNGGRAQHHWFGLKRRASGPAFRSSREAYALLDATCCWGLAWRGHTVRVNLSNQRLVWALNDFIDATAEFPVVEVLLSLASRCGFEFMAVHSPSCLAIVNGHARGRDNKFSEGSGLVLPLMDVVLSDVPFAKGNLCDLEDVVLSTYRAILVSCGARGYTEGLHNSGMLYSEMRNRQVVPTIYDDIHTARHRAHKKALLEGPGAHLSLPDWQRTLQRRLEERRLGGDTGPAENIPPKSESLVATRVQDPASVPIVNVQQPLSSEERLEAEAKRIMKARGSVIRFRAAGCDQFQLFSR</sequence>
<gene>
    <name evidence="1" type="ORF">B0F90DRAFT_1313317</name>
</gene>
<dbReference type="EMBL" id="WTXG01000008">
    <property type="protein sequence ID" value="KAI0303693.1"/>
    <property type="molecule type" value="Genomic_DNA"/>
</dbReference>
<dbReference type="AlphaFoldDB" id="A0AAD4M8U9"/>
<keyword evidence="2" id="KW-1185">Reference proteome</keyword>
<proteinExistence type="predicted"/>
<reference evidence="1" key="1">
    <citation type="journal article" date="2022" name="New Phytol.">
        <title>Evolutionary transition to the ectomycorrhizal habit in the genomes of a hyperdiverse lineage of mushroom-forming fungi.</title>
        <authorList>
            <person name="Looney B."/>
            <person name="Miyauchi S."/>
            <person name="Morin E."/>
            <person name="Drula E."/>
            <person name="Courty P.E."/>
            <person name="Kohler A."/>
            <person name="Kuo A."/>
            <person name="LaButti K."/>
            <person name="Pangilinan J."/>
            <person name="Lipzen A."/>
            <person name="Riley R."/>
            <person name="Andreopoulos W."/>
            <person name="He G."/>
            <person name="Johnson J."/>
            <person name="Nolan M."/>
            <person name="Tritt A."/>
            <person name="Barry K.W."/>
            <person name="Grigoriev I.V."/>
            <person name="Nagy L.G."/>
            <person name="Hibbett D."/>
            <person name="Henrissat B."/>
            <person name="Matheny P.B."/>
            <person name="Labbe J."/>
            <person name="Martin F.M."/>
        </authorList>
    </citation>
    <scope>NUCLEOTIDE SEQUENCE</scope>
    <source>
        <strain evidence="1">BPL690</strain>
    </source>
</reference>
<name>A0AAD4M8U9_9AGAM</name>
<dbReference type="Proteomes" id="UP001203297">
    <property type="component" value="Unassembled WGS sequence"/>
</dbReference>